<keyword evidence="2" id="KW-1133">Transmembrane helix</keyword>
<dbReference type="InterPro" id="IPR009936">
    <property type="entry name" value="DUF1468"/>
</dbReference>
<proteinExistence type="predicted"/>
<protein>
    <submittedName>
        <fullName evidence="4">Tripartite tricarboxylate transporter TctB family protein</fullName>
    </submittedName>
</protein>
<feature type="transmembrane region" description="Helical" evidence="2">
    <location>
        <begin position="77"/>
        <end position="96"/>
    </location>
</feature>
<evidence type="ECO:0000313" key="4">
    <source>
        <dbReference type="EMBL" id="NYS26167.1"/>
    </source>
</evidence>
<feature type="transmembrane region" description="Helical" evidence="2">
    <location>
        <begin position="138"/>
        <end position="159"/>
    </location>
</feature>
<feature type="transmembrane region" description="Helical" evidence="2">
    <location>
        <begin position="171"/>
        <end position="194"/>
    </location>
</feature>
<evidence type="ECO:0000313" key="5">
    <source>
        <dbReference type="Proteomes" id="UP000529417"/>
    </source>
</evidence>
<feature type="transmembrane region" description="Helical" evidence="2">
    <location>
        <begin position="108"/>
        <end position="132"/>
    </location>
</feature>
<evidence type="ECO:0000259" key="3">
    <source>
        <dbReference type="Pfam" id="PF07331"/>
    </source>
</evidence>
<feature type="region of interest" description="Disordered" evidence="1">
    <location>
        <begin position="1"/>
        <end position="30"/>
    </location>
</feature>
<evidence type="ECO:0000256" key="2">
    <source>
        <dbReference type="SAM" id="Phobius"/>
    </source>
</evidence>
<organism evidence="4 5">
    <name type="scientific">Rhabdonatronobacter sediminivivens</name>
    <dbReference type="NCBI Taxonomy" id="2743469"/>
    <lineage>
        <taxon>Bacteria</taxon>
        <taxon>Pseudomonadati</taxon>
        <taxon>Pseudomonadota</taxon>
        <taxon>Alphaproteobacteria</taxon>
        <taxon>Rhodobacterales</taxon>
        <taxon>Paracoccaceae</taxon>
        <taxon>Rhabdonatronobacter</taxon>
    </lineage>
</organism>
<name>A0A7Z0KYZ7_9RHOB</name>
<sequence length="197" mass="20415">MSHESSDPSAPPGAGGPVPDQPADGNGDGDGAHMVRADLLTGVILLVIGVAVAWASWEMPRLEVRRIHPATVPGLVPGLLGIALAICGAILAARSVRVAADGAGWRRFGATFLTTSAARVAATMVLALGYALVLVGWLPFWAASAAFVFAFIVLFERVFASSPHPLWRTVLTAGVQAIIVGVTVSVVFQTGFLVRLP</sequence>
<dbReference type="EMBL" id="JACBXS010000034">
    <property type="protein sequence ID" value="NYS26167.1"/>
    <property type="molecule type" value="Genomic_DNA"/>
</dbReference>
<accession>A0A7Z0KYZ7</accession>
<keyword evidence="2" id="KW-0472">Membrane</keyword>
<keyword evidence="2" id="KW-0812">Transmembrane</keyword>
<dbReference type="Pfam" id="PF07331">
    <property type="entry name" value="TctB"/>
    <property type="match status" value="1"/>
</dbReference>
<reference evidence="4 5" key="1">
    <citation type="journal article" date="2000" name="Arch. Microbiol.">
        <title>Rhodobaca bogoriensis gen. nov. and sp. nov., an alkaliphilic purple nonsulfur bacterium from African Rift Valley soda lakes.</title>
        <authorList>
            <person name="Milford A.D."/>
            <person name="Achenbach L.A."/>
            <person name="Jung D.O."/>
            <person name="Madigan M.T."/>
        </authorList>
    </citation>
    <scope>NUCLEOTIDE SEQUENCE [LARGE SCALE GENOMIC DNA]</scope>
    <source>
        <strain evidence="4 5">2376</strain>
    </source>
</reference>
<dbReference type="AlphaFoldDB" id="A0A7Z0KYZ7"/>
<gene>
    <name evidence="4" type="ORF">HUK65_14325</name>
</gene>
<dbReference type="Proteomes" id="UP000529417">
    <property type="component" value="Unassembled WGS sequence"/>
</dbReference>
<dbReference type="RefSeq" id="WP_179906964.1">
    <property type="nucleotide sequence ID" value="NZ_JACBXS010000034.1"/>
</dbReference>
<evidence type="ECO:0000256" key="1">
    <source>
        <dbReference type="SAM" id="MobiDB-lite"/>
    </source>
</evidence>
<feature type="transmembrane region" description="Helical" evidence="2">
    <location>
        <begin position="39"/>
        <end position="57"/>
    </location>
</feature>
<feature type="domain" description="DUF1468" evidence="3">
    <location>
        <begin position="40"/>
        <end position="197"/>
    </location>
</feature>
<comment type="caution">
    <text evidence="4">The sequence shown here is derived from an EMBL/GenBank/DDBJ whole genome shotgun (WGS) entry which is preliminary data.</text>
</comment>
<keyword evidence="5" id="KW-1185">Reference proteome</keyword>